<feature type="compositionally biased region" description="Low complexity" evidence="4">
    <location>
        <begin position="1"/>
        <end position="19"/>
    </location>
</feature>
<feature type="region of interest" description="Disordered" evidence="4">
    <location>
        <begin position="195"/>
        <end position="250"/>
    </location>
</feature>
<feature type="region of interest" description="Disordered" evidence="4">
    <location>
        <begin position="86"/>
        <end position="121"/>
    </location>
</feature>
<dbReference type="OrthoDB" id="4934715at2759"/>
<feature type="region of interest" description="Disordered" evidence="4">
    <location>
        <begin position="486"/>
        <end position="508"/>
    </location>
</feature>
<dbReference type="GO" id="GO:0008270">
    <property type="term" value="F:zinc ion binding"/>
    <property type="evidence" value="ECO:0007669"/>
    <property type="project" value="InterPro"/>
</dbReference>
<evidence type="ECO:0000256" key="2">
    <source>
        <dbReference type="ARBA" id="ARBA00022723"/>
    </source>
</evidence>
<dbReference type="GO" id="GO:0003677">
    <property type="term" value="F:DNA binding"/>
    <property type="evidence" value="ECO:0007669"/>
    <property type="project" value="InterPro"/>
</dbReference>
<dbReference type="AlphaFoldDB" id="A0A0J0XIS8"/>
<dbReference type="EMBL" id="KQ087225">
    <property type="protein sequence ID" value="KLT40973.1"/>
    <property type="molecule type" value="Genomic_DNA"/>
</dbReference>
<feature type="compositionally biased region" description="Polar residues" evidence="4">
    <location>
        <begin position="838"/>
        <end position="850"/>
    </location>
</feature>
<dbReference type="InterPro" id="IPR050613">
    <property type="entry name" value="Sec_Metabolite_Reg"/>
</dbReference>
<dbReference type="Gene3D" id="4.10.240.10">
    <property type="entry name" value="Zn(2)-C6 fungal-type DNA-binding domain"/>
    <property type="match status" value="1"/>
</dbReference>
<feature type="compositionally biased region" description="Basic and acidic residues" evidence="4">
    <location>
        <begin position="755"/>
        <end position="777"/>
    </location>
</feature>
<dbReference type="PANTHER" id="PTHR31001:SF87">
    <property type="entry name" value="COL-21"/>
    <property type="match status" value="1"/>
</dbReference>
<dbReference type="GO" id="GO:0005634">
    <property type="term" value="C:nucleus"/>
    <property type="evidence" value="ECO:0007669"/>
    <property type="project" value="UniProtKB-SubCell"/>
</dbReference>
<dbReference type="SUPFAM" id="SSF57701">
    <property type="entry name" value="Zn2/Cys6 DNA-binding domain"/>
    <property type="match status" value="1"/>
</dbReference>
<dbReference type="STRING" id="879819.A0A0J0XIS8"/>
<evidence type="ECO:0000256" key="4">
    <source>
        <dbReference type="SAM" id="MobiDB-lite"/>
    </source>
</evidence>
<organism evidence="6 7">
    <name type="scientific">Cutaneotrichosporon oleaginosum</name>
    <dbReference type="NCBI Taxonomy" id="879819"/>
    <lineage>
        <taxon>Eukaryota</taxon>
        <taxon>Fungi</taxon>
        <taxon>Dikarya</taxon>
        <taxon>Basidiomycota</taxon>
        <taxon>Agaricomycotina</taxon>
        <taxon>Tremellomycetes</taxon>
        <taxon>Trichosporonales</taxon>
        <taxon>Trichosporonaceae</taxon>
        <taxon>Cutaneotrichosporon</taxon>
    </lineage>
</organism>
<dbReference type="PANTHER" id="PTHR31001">
    <property type="entry name" value="UNCHARACTERIZED TRANSCRIPTIONAL REGULATORY PROTEIN"/>
    <property type="match status" value="1"/>
</dbReference>
<evidence type="ECO:0000259" key="5">
    <source>
        <dbReference type="PROSITE" id="PS50048"/>
    </source>
</evidence>
<feature type="compositionally biased region" description="Low complexity" evidence="4">
    <location>
        <begin position="718"/>
        <end position="732"/>
    </location>
</feature>
<feature type="compositionally biased region" description="Acidic residues" evidence="4">
    <location>
        <begin position="495"/>
        <end position="504"/>
    </location>
</feature>
<evidence type="ECO:0000313" key="7">
    <source>
        <dbReference type="Proteomes" id="UP000053611"/>
    </source>
</evidence>
<name>A0A0J0XIS8_9TREE</name>
<dbReference type="InterPro" id="IPR007219">
    <property type="entry name" value="XnlR_reg_dom"/>
</dbReference>
<dbReference type="PROSITE" id="PS00463">
    <property type="entry name" value="ZN2_CY6_FUNGAL_1"/>
    <property type="match status" value="1"/>
</dbReference>
<dbReference type="GO" id="GO:0006351">
    <property type="term" value="P:DNA-templated transcription"/>
    <property type="evidence" value="ECO:0007669"/>
    <property type="project" value="InterPro"/>
</dbReference>
<dbReference type="SMART" id="SM00066">
    <property type="entry name" value="GAL4"/>
    <property type="match status" value="1"/>
</dbReference>
<dbReference type="InterPro" id="IPR001138">
    <property type="entry name" value="Zn2Cys6_DnaBD"/>
</dbReference>
<keyword evidence="3" id="KW-0539">Nucleus</keyword>
<feature type="region of interest" description="Disordered" evidence="4">
    <location>
        <begin position="752"/>
        <end position="850"/>
    </location>
</feature>
<dbReference type="Pfam" id="PF00172">
    <property type="entry name" value="Zn_clus"/>
    <property type="match status" value="1"/>
</dbReference>
<dbReference type="GO" id="GO:0000981">
    <property type="term" value="F:DNA-binding transcription factor activity, RNA polymerase II-specific"/>
    <property type="evidence" value="ECO:0007669"/>
    <property type="project" value="InterPro"/>
</dbReference>
<dbReference type="InterPro" id="IPR036864">
    <property type="entry name" value="Zn2-C6_fun-type_DNA-bd_sf"/>
</dbReference>
<evidence type="ECO:0000313" key="6">
    <source>
        <dbReference type="EMBL" id="KLT40973.1"/>
    </source>
</evidence>
<dbReference type="SMART" id="SM00906">
    <property type="entry name" value="Fungal_trans"/>
    <property type="match status" value="1"/>
</dbReference>
<dbReference type="Proteomes" id="UP000053611">
    <property type="component" value="Unassembled WGS sequence"/>
</dbReference>
<reference evidence="6 7" key="1">
    <citation type="submission" date="2015-03" db="EMBL/GenBank/DDBJ databases">
        <title>Genomics and transcriptomics of the oil-accumulating basidiomycete yeast T. oleaginosus allow insights into substrate utilization and the diverse evolutionary trajectories of mating systems in fungi.</title>
        <authorList>
            <consortium name="DOE Joint Genome Institute"/>
            <person name="Kourist R."/>
            <person name="Kracht O."/>
            <person name="Bracharz F."/>
            <person name="Lipzen A."/>
            <person name="Nolan M."/>
            <person name="Ohm R."/>
            <person name="Grigoriev I."/>
            <person name="Sun S."/>
            <person name="Heitman J."/>
            <person name="Bruck T."/>
            <person name="Nowrousian M."/>
        </authorList>
    </citation>
    <scope>NUCLEOTIDE SEQUENCE [LARGE SCALE GENOMIC DNA]</scope>
    <source>
        <strain evidence="6 7">IBC0246</strain>
    </source>
</reference>
<accession>A0A0J0XIS8</accession>
<feature type="domain" description="Zn(2)-C6 fungal-type" evidence="5">
    <location>
        <begin position="125"/>
        <end position="154"/>
    </location>
</feature>
<dbReference type="CDD" id="cd00067">
    <property type="entry name" value="GAL4"/>
    <property type="match status" value="1"/>
</dbReference>
<evidence type="ECO:0000256" key="1">
    <source>
        <dbReference type="ARBA" id="ARBA00004123"/>
    </source>
</evidence>
<keyword evidence="2" id="KW-0479">Metal-binding</keyword>
<gene>
    <name evidence="6" type="ORF">CC85DRAFT_329434</name>
</gene>
<sequence length="997" mass="108512">MSAPAGVPIAAAPIDSGAAVPGGGAAPPNAVRPPPPVSTGSDKKRKAPPSSAGQPARKDRPGSLTEEDSSAAAAAAASLAASNAQSATNSGTATPATAANAAGAGAPAQASGRPREAKRTRVHFSCVECHRRKQKCDRKEPCSQCVARRVPHLCRPFLNGVEDPNANSDVHARLTTIEGMLARLTQVIPQAIASRGFSDGSSPDVSSLPVGEDVFHPQSAPQPEPPRQAYAHKPPPSGLFPASLSTSTPVGRSGYGWGLREGRMINLTVEDNAELRDVLLTLRESGITKNHLEWLIAGVPGRRMADALVEMYFRDIDWTRYKINRPTFERRYQAFFDSIGRSPTNPKIDADTIKWIPLMFIVLAIAALSASSDVMPGDEQQAWSRRFYGSARSGLEYAKALQRDNLDVLFAGLLASRYMLLTRRPAEGSTPLTTAFQLGLYRDGTVLNLSDKREVEIRRRAWAMLYHLDRTISLLVGRPASISDAHTDARPPANLDDEEIENPDFDPAGHPMTKPTVYTYVIVRHKLAEIMGRIAYHTFTIQLPDYQTVLALDKELLAWRDGLPPFLAMNNPDTSFDQTHPYLFVQRHLLACEWYYTRITLNRPYLLRRKPQDGRYEYSRNAAIESATADLLSRRAFIMEKGELIINSGGYRVLNSYMVLGVTIKLDPESPQADELRHLLNVVSGRARDEQGRMSEPIVKEELAIVEFLTAKNPSKAQTMAANGGQNGAARAEPNDENTPVDLLLGLAKTNSGRRAAEEEKRQLRLQQAREQEEQRQARRRVMQQANGSGVPNPWNYVPPQMPGLDVHQPFGARPRPQQLGGLPRPLQPPKRDEENKLNATWSPENPFNFTDRSSPSFSANANNMIQGFQNQVNLSPYQEMGILPGSGLSPSEQLALQGAGTAATANANAAAAAAAAESNGHALNFSGTGQEFGSAVDNFDFSAFGGPQSGMEMAFNPFAIQQTGDEGSGSEPGPDDETTFLNFILTKFANSSGETM</sequence>
<feature type="compositionally biased region" description="Low complexity" evidence="4">
    <location>
        <begin position="86"/>
        <end position="112"/>
    </location>
</feature>
<comment type="subcellular location">
    <subcellularLocation>
        <location evidence="1">Nucleus</location>
    </subcellularLocation>
</comment>
<proteinExistence type="predicted"/>
<feature type="compositionally biased region" description="Low complexity" evidence="4">
    <location>
        <begin position="814"/>
        <end position="825"/>
    </location>
</feature>
<dbReference type="Pfam" id="PF04082">
    <property type="entry name" value="Fungal_trans"/>
    <property type="match status" value="1"/>
</dbReference>
<dbReference type="PROSITE" id="PS50048">
    <property type="entry name" value="ZN2_CY6_FUNGAL_2"/>
    <property type="match status" value="1"/>
</dbReference>
<feature type="region of interest" description="Disordered" evidence="4">
    <location>
        <begin position="718"/>
        <end position="738"/>
    </location>
</feature>
<keyword evidence="7" id="KW-1185">Reference proteome</keyword>
<feature type="region of interest" description="Disordered" evidence="4">
    <location>
        <begin position="1"/>
        <end position="72"/>
    </location>
</feature>
<evidence type="ECO:0000256" key="3">
    <source>
        <dbReference type="ARBA" id="ARBA00023242"/>
    </source>
</evidence>
<protein>
    <recommendedName>
        <fullName evidence="5">Zn(2)-C6 fungal-type domain-containing protein</fullName>
    </recommendedName>
</protein>
<dbReference type="CDD" id="cd12148">
    <property type="entry name" value="fungal_TF_MHR"/>
    <property type="match status" value="1"/>
</dbReference>